<organism evidence="1 2">
    <name type="scientific">Paractinoplanes toevensis</name>
    <dbReference type="NCBI Taxonomy" id="571911"/>
    <lineage>
        <taxon>Bacteria</taxon>
        <taxon>Bacillati</taxon>
        <taxon>Actinomycetota</taxon>
        <taxon>Actinomycetes</taxon>
        <taxon>Micromonosporales</taxon>
        <taxon>Micromonosporaceae</taxon>
        <taxon>Paractinoplanes</taxon>
    </lineage>
</organism>
<protein>
    <recommendedName>
        <fullName evidence="3">YwqJ-like deaminase</fullName>
    </recommendedName>
</protein>
<dbReference type="EMBL" id="BOQN01000004">
    <property type="protein sequence ID" value="GIM88555.1"/>
    <property type="molecule type" value="Genomic_DNA"/>
</dbReference>
<evidence type="ECO:0008006" key="3">
    <source>
        <dbReference type="Google" id="ProtNLM"/>
    </source>
</evidence>
<gene>
    <name evidence="1" type="ORF">Ato02nite_003480</name>
</gene>
<dbReference type="Pfam" id="PF14433">
    <property type="entry name" value="SUKH-3"/>
    <property type="match status" value="1"/>
</dbReference>
<keyword evidence="2" id="KW-1185">Reference proteome</keyword>
<reference evidence="1 2" key="1">
    <citation type="submission" date="2021-03" db="EMBL/GenBank/DDBJ databases">
        <title>Whole genome shotgun sequence of Actinoplanes toevensis NBRC 105298.</title>
        <authorList>
            <person name="Komaki H."/>
            <person name="Tamura T."/>
        </authorList>
    </citation>
    <scope>NUCLEOTIDE SEQUENCE [LARGE SCALE GENOMIC DNA]</scope>
    <source>
        <strain evidence="1 2">NBRC 105298</strain>
    </source>
</reference>
<dbReference type="InterPro" id="IPR025850">
    <property type="entry name" value="SUKH-3"/>
</dbReference>
<dbReference type="AlphaFoldDB" id="A0A919T629"/>
<evidence type="ECO:0000313" key="2">
    <source>
        <dbReference type="Proteomes" id="UP000677082"/>
    </source>
</evidence>
<accession>A0A919T629</accession>
<dbReference type="RefSeq" id="WP_213004544.1">
    <property type="nucleotide sequence ID" value="NZ_BOQN01000004.1"/>
</dbReference>
<name>A0A919T629_9ACTN</name>
<comment type="caution">
    <text evidence="1">The sequence shown here is derived from an EMBL/GenBank/DDBJ whole genome shotgun (WGS) entry which is preliminary data.</text>
</comment>
<proteinExistence type="predicted"/>
<dbReference type="Proteomes" id="UP000677082">
    <property type="component" value="Unassembled WGS sequence"/>
</dbReference>
<sequence>MITRGEAEEIAARWARGEAEQRGYGCEPALAEFDLGWVIWTRPAPDVLPIPGDGARTVIDRETGVLSTWPAIPPDDLATLYRERRPKPSATVDAWAALRRSARRRPSPATVAELVVDGRLFRAQGAKGDQEISHHPLVEGRLGTMPVASRVRGAERHAELIAASDALHEGGLRGGRLNAFLVRDQGDPNAAGPVRPCETCLAVLVDLGLLPPSDLAYASEWHHGVDGPTGRFPSEVARVLTGGGWLGVELPLTTTIEEAERLSGLPAFPAARRALAEFAGVRCGRRGPGRRRAIRLLTFDPLPAARQHRALTEFAEVIGAAVFPLAVEGGDALVVIDERSRVFILDQAGDWFVGEDLDEAVTGLLTGDGPADRLHDDGSWP</sequence>
<evidence type="ECO:0000313" key="1">
    <source>
        <dbReference type="EMBL" id="GIM88555.1"/>
    </source>
</evidence>